<dbReference type="AlphaFoldDB" id="A0AAD1RH53"/>
<reference evidence="3" key="1">
    <citation type="submission" date="2022-03" db="EMBL/GenBank/DDBJ databases">
        <authorList>
            <person name="Alioto T."/>
            <person name="Alioto T."/>
            <person name="Gomez Garrido J."/>
        </authorList>
    </citation>
    <scope>NUCLEOTIDE SEQUENCE</scope>
</reference>
<gene>
    <name evidence="3" type="ORF">PECUL_23A012442</name>
</gene>
<keyword evidence="4" id="KW-1185">Reference proteome</keyword>
<dbReference type="PROSITE" id="PS51053">
    <property type="entry name" value="SERTA"/>
    <property type="match status" value="1"/>
</dbReference>
<name>A0AAD1RH53_PELCU</name>
<feature type="domain" description="SERTA" evidence="2">
    <location>
        <begin position="106"/>
        <end position="152"/>
    </location>
</feature>
<dbReference type="GO" id="GO:0005634">
    <property type="term" value="C:nucleus"/>
    <property type="evidence" value="ECO:0007669"/>
    <property type="project" value="InterPro"/>
</dbReference>
<sequence length="346" mass="38314">MTVVLSMNRFCSPLVSEGAPEIPEYQRAWTSERQKKTTSSSSSHLHAQHPEHRSCDSPAVSNSQKLTDPVTVTSITCWTKVMTQNFEDDESWHRHLSTISANNVSIFEERAHVLYMSLEKLKFIDDPEVFLRRSVLINNLMKRIHGEILMQNNWCFSACSLGAPSGQEWFVPQDCPYKKRLRIAKEDNSSLQTCCFYQDCGSHYLNIPFSVSANGGNIAGSSSSTNPLPGTSQHMDLSVGNAAFYRNGFPVPSCGDFVTHGPRQHASAQKANVHDESSTDEKRGGLGFGYNVINGGGTSERRGRLYDFLAAGCIDKSSVSEPWKKSVRKKEVSAGNKLCCSKGSKM</sequence>
<protein>
    <recommendedName>
        <fullName evidence="2">SERTA domain-containing protein</fullName>
    </recommendedName>
</protein>
<dbReference type="PANTHER" id="PTHR14272">
    <property type="entry name" value="SERTA DOMAIN-CONTAINING PROTEIN 4"/>
    <property type="match status" value="1"/>
</dbReference>
<accession>A0AAD1RH53</accession>
<dbReference type="PANTHER" id="PTHR14272:SF4">
    <property type="entry name" value="SERTA DOMAIN-CONTAINING PROTEIN 4"/>
    <property type="match status" value="1"/>
</dbReference>
<dbReference type="EMBL" id="OW240913">
    <property type="protein sequence ID" value="CAH2254579.1"/>
    <property type="molecule type" value="Genomic_DNA"/>
</dbReference>
<feature type="region of interest" description="Disordered" evidence="1">
    <location>
        <begin position="29"/>
        <end position="64"/>
    </location>
</feature>
<evidence type="ECO:0000313" key="3">
    <source>
        <dbReference type="EMBL" id="CAH2254579.1"/>
    </source>
</evidence>
<dbReference type="Pfam" id="PF06031">
    <property type="entry name" value="SERTA"/>
    <property type="match status" value="1"/>
</dbReference>
<evidence type="ECO:0000313" key="4">
    <source>
        <dbReference type="Proteomes" id="UP001295444"/>
    </source>
</evidence>
<evidence type="ECO:0000259" key="2">
    <source>
        <dbReference type="PROSITE" id="PS51053"/>
    </source>
</evidence>
<dbReference type="InterPro" id="IPR029708">
    <property type="entry name" value="SERTAD4"/>
</dbReference>
<dbReference type="Proteomes" id="UP001295444">
    <property type="component" value="Chromosome 02"/>
</dbReference>
<proteinExistence type="predicted"/>
<evidence type="ECO:0000256" key="1">
    <source>
        <dbReference type="SAM" id="MobiDB-lite"/>
    </source>
</evidence>
<organism evidence="3 4">
    <name type="scientific">Pelobates cultripes</name>
    <name type="common">Western spadefoot toad</name>
    <dbReference type="NCBI Taxonomy" id="61616"/>
    <lineage>
        <taxon>Eukaryota</taxon>
        <taxon>Metazoa</taxon>
        <taxon>Chordata</taxon>
        <taxon>Craniata</taxon>
        <taxon>Vertebrata</taxon>
        <taxon>Euteleostomi</taxon>
        <taxon>Amphibia</taxon>
        <taxon>Batrachia</taxon>
        <taxon>Anura</taxon>
        <taxon>Pelobatoidea</taxon>
        <taxon>Pelobatidae</taxon>
        <taxon>Pelobates</taxon>
    </lineage>
</organism>
<dbReference type="InterPro" id="IPR009263">
    <property type="entry name" value="SERTA_dom"/>
</dbReference>